<sequence length="194" mass="22260">MAQVVINRFIDFYGREVGKTGLRPVIKGFCTQQAAKNFHKLTEYEMDWYMASLRALPHGERNKQITLVYFALARWSLQSRRRLIGNSSNPGLLNQFYKDVHGKWVETLPGGRIRALNGQFKLIFESYLKHLELDPDQPLPLAKLFDTSPEGKFARKCRDQLVELARGSDEPQIRIAAAKFQNLTFSSLRKSSAL</sequence>
<evidence type="ECO:0008006" key="3">
    <source>
        <dbReference type="Google" id="ProtNLM"/>
    </source>
</evidence>
<gene>
    <name evidence="1" type="ORF">DOZ80_15335</name>
</gene>
<organism evidence="1 2">
    <name type="scientific">Pseudomonas fluorescens</name>
    <dbReference type="NCBI Taxonomy" id="294"/>
    <lineage>
        <taxon>Bacteria</taxon>
        <taxon>Pseudomonadati</taxon>
        <taxon>Pseudomonadota</taxon>
        <taxon>Gammaproteobacteria</taxon>
        <taxon>Pseudomonadales</taxon>
        <taxon>Pseudomonadaceae</taxon>
        <taxon>Pseudomonas</taxon>
    </lineage>
</organism>
<protein>
    <recommendedName>
        <fullName evidence="3">Integrase</fullName>
    </recommendedName>
</protein>
<evidence type="ECO:0000313" key="2">
    <source>
        <dbReference type="Proteomes" id="UP000249493"/>
    </source>
</evidence>
<dbReference type="AlphaFoldDB" id="A0A327N2I7"/>
<accession>A0A327N2I7</accession>
<reference evidence="1 2" key="1">
    <citation type="submission" date="2018-06" db="EMBL/GenBank/DDBJ databases">
        <authorList>
            <person name="Zhirakovskaya E."/>
        </authorList>
    </citation>
    <scope>NUCLEOTIDE SEQUENCE [LARGE SCALE GENOMIC DNA]</scope>
    <source>
        <strain evidence="1 2">LY3</strain>
    </source>
</reference>
<dbReference type="Proteomes" id="UP000249493">
    <property type="component" value="Unassembled WGS sequence"/>
</dbReference>
<name>A0A327N2I7_PSEFL</name>
<dbReference type="EMBL" id="QLIN01000005">
    <property type="protein sequence ID" value="RAI69507.1"/>
    <property type="molecule type" value="Genomic_DNA"/>
</dbReference>
<comment type="caution">
    <text evidence="1">The sequence shown here is derived from an EMBL/GenBank/DDBJ whole genome shotgun (WGS) entry which is preliminary data.</text>
</comment>
<evidence type="ECO:0000313" key="1">
    <source>
        <dbReference type="EMBL" id="RAI69507.1"/>
    </source>
</evidence>
<proteinExistence type="predicted"/>